<organism evidence="8 9">
    <name type="scientific">Podospora australis</name>
    <dbReference type="NCBI Taxonomy" id="1536484"/>
    <lineage>
        <taxon>Eukaryota</taxon>
        <taxon>Fungi</taxon>
        <taxon>Dikarya</taxon>
        <taxon>Ascomycota</taxon>
        <taxon>Pezizomycotina</taxon>
        <taxon>Sordariomycetes</taxon>
        <taxon>Sordariomycetidae</taxon>
        <taxon>Sordariales</taxon>
        <taxon>Podosporaceae</taxon>
        <taxon>Podospora</taxon>
    </lineage>
</organism>
<dbReference type="PRINTS" id="PR00412">
    <property type="entry name" value="EPOXHYDRLASE"/>
</dbReference>
<evidence type="ECO:0000256" key="4">
    <source>
        <dbReference type="SAM" id="MobiDB-lite"/>
    </source>
</evidence>
<feature type="compositionally biased region" description="Basic and acidic residues" evidence="4">
    <location>
        <begin position="703"/>
        <end position="713"/>
    </location>
</feature>
<feature type="compositionally biased region" description="Basic and acidic residues" evidence="4">
    <location>
        <begin position="316"/>
        <end position="337"/>
    </location>
</feature>
<keyword evidence="3" id="KW-0175">Coiled coil</keyword>
<evidence type="ECO:0000313" key="8">
    <source>
        <dbReference type="EMBL" id="KAK4190083.1"/>
    </source>
</evidence>
<feature type="compositionally biased region" description="Basic and acidic residues" evidence="4">
    <location>
        <begin position="612"/>
        <end position="622"/>
    </location>
</feature>
<feature type="region of interest" description="Disordered" evidence="4">
    <location>
        <begin position="1"/>
        <end position="27"/>
    </location>
</feature>
<keyword evidence="9" id="KW-1185">Reference proteome</keyword>
<dbReference type="AlphaFoldDB" id="A0AAN6WX95"/>
<sequence length="1230" mass="136657">MASSKRSSYIDGNGLAPATPDSNNGLSTSISSLSSAISSSRQSNSSSSHITKTYRQASTLFLTRRLPEALSTVLPLITPTPQQGNAAVFDPAPIVKASRSSRIKVWSLYLAILNGILELSSDEGKAAFGTQEWRALCHKVREGEVWEEVVKNGYHGVEGDVDADVVINLATILLAHAKTQILNQKRLENYLAASRTPNLDSVSQSLSSPSSKKPRHQSVTRAEGTGADTPRDLNARVKILELYTLHVLLRNDEWDYAKEFISVSPVLDDERREAFLQALQSLQEESKEAERREEEARKEREEKIKRDIEEARRLRAENEERERKRLEEERVKREKEAAAASKASKKATEGDYGVDSSSSVSSGKSSSSSSLKKPSSSSSAKAGKKVPPGALRKSSVSSATGSGNKVVPTPPATRASMVLANIRGLVEQVSNIFRTNPYLLYRLLAFIIGLVVIFGRRKVRERLRRILGDSWGKLRATAGMGTKIYNLWTPVSVFLQPRAFEAVKGVRDALTTADNALVLVVAETALVTNANESGRPDVGVAVWAFAVALVAETAYGYAGLLAAHDEIAVRRTSMEDVEENTPNKRKASPSPSPSDAPAKRTRLEDGGFAPRGGDHVEDSTQRDRKRSPSPRAATSPATSRRSFANDREFSSRSPELRRQPPPQPAAPPVKKAVSQEEKKRGQRLFGGLLSTLSQKPTSSQNKRRQDIERRQQERAQQQRAEDDKRRTERLAKLKVDRQIEDIRFEYDVMRTRHEHLLSQARYLKTRSRPVIYYLPWEPTREQEDIIKDQIRDAEDRIAEEKAAFQRRKERRLKELGVTDHRDDAMDLDARERKGTTAQKQETVGEPTSPSHSTNPPPPQADHHQCHPSPHPQHHDETGDEMVMQDAEDTMAVDKLTPNDSRVVHHTTTLPTGQTYHYLLAVPSSPPKGTILLVHGFPDLSFGWRYQIPFLVAKGYKVVAPDMIGYGRTSAPQEAGPYSYKSVTADLAALVKEISPAQPIVLGGHDWGGAIVWRFALYYPELLKGVFSVCTPYGPPRAEYAPKKVVIDTVLPNFRYQLQFEDTELETKIMEQGKEGIKKFLNILYGARGEDGKGLFTAAAGVPIDALAGEVEQSRLLSEEELDFYVAEYERNGVHGPMNWYRTWDVNYQEEAEGLVKEGKTSIAVPSMLVAASRDVALPPAMSAGMHKHFEKLTKKEVDSSHWALWEKPAEVNEAVGEFIDSLGKEVKASM</sequence>
<feature type="region of interest" description="Disordered" evidence="4">
    <location>
        <begin position="573"/>
        <end position="726"/>
    </location>
</feature>
<feature type="compositionally biased region" description="Polar residues" evidence="4">
    <location>
        <begin position="394"/>
        <end position="403"/>
    </location>
</feature>
<feature type="compositionally biased region" description="Basic and acidic residues" evidence="4">
    <location>
        <begin position="643"/>
        <end position="658"/>
    </location>
</feature>
<dbReference type="Gene3D" id="3.40.50.1820">
    <property type="entry name" value="alpha/beta hydrolase"/>
    <property type="match status" value="1"/>
</dbReference>
<feature type="region of interest" description="Disordered" evidence="4">
    <location>
        <begin position="815"/>
        <end position="877"/>
    </location>
</feature>
<comment type="similarity">
    <text evidence="2">Belongs to the AB hydrolase superfamily. Epoxide hydrolase family.</text>
</comment>
<dbReference type="Pfam" id="PF00561">
    <property type="entry name" value="Abhydrolase_1"/>
    <property type="match status" value="1"/>
</dbReference>
<accession>A0AAN6WX95</accession>
<keyword evidence="5" id="KW-0812">Transmembrane</keyword>
<dbReference type="Pfam" id="PF04696">
    <property type="entry name" value="Pinin_SDK_memA"/>
    <property type="match status" value="1"/>
</dbReference>
<keyword evidence="1" id="KW-0378">Hydrolase</keyword>
<dbReference type="SUPFAM" id="SSF53474">
    <property type="entry name" value="alpha/beta-Hydrolases"/>
    <property type="match status" value="1"/>
</dbReference>
<reference evidence="8" key="1">
    <citation type="journal article" date="2023" name="Mol. Phylogenet. Evol.">
        <title>Genome-scale phylogeny and comparative genomics of the fungal order Sordariales.</title>
        <authorList>
            <person name="Hensen N."/>
            <person name="Bonometti L."/>
            <person name="Westerberg I."/>
            <person name="Brannstrom I.O."/>
            <person name="Guillou S."/>
            <person name="Cros-Aarteil S."/>
            <person name="Calhoun S."/>
            <person name="Haridas S."/>
            <person name="Kuo A."/>
            <person name="Mondo S."/>
            <person name="Pangilinan J."/>
            <person name="Riley R."/>
            <person name="LaButti K."/>
            <person name="Andreopoulos B."/>
            <person name="Lipzen A."/>
            <person name="Chen C."/>
            <person name="Yan M."/>
            <person name="Daum C."/>
            <person name="Ng V."/>
            <person name="Clum A."/>
            <person name="Steindorff A."/>
            <person name="Ohm R.A."/>
            <person name="Martin F."/>
            <person name="Silar P."/>
            <person name="Natvig D.O."/>
            <person name="Lalanne C."/>
            <person name="Gautier V."/>
            <person name="Ament-Velasquez S.L."/>
            <person name="Kruys A."/>
            <person name="Hutchinson M.I."/>
            <person name="Powell A.J."/>
            <person name="Barry K."/>
            <person name="Miller A.N."/>
            <person name="Grigoriev I.V."/>
            <person name="Debuchy R."/>
            <person name="Gladieux P."/>
            <person name="Hiltunen Thoren M."/>
            <person name="Johannesson H."/>
        </authorList>
    </citation>
    <scope>NUCLEOTIDE SEQUENCE</scope>
    <source>
        <strain evidence="8">PSN309</strain>
    </source>
</reference>
<feature type="coiled-coil region" evidence="3">
    <location>
        <begin position="783"/>
        <end position="810"/>
    </location>
</feature>
<feature type="compositionally biased region" description="Basic and acidic residues" evidence="4">
    <location>
        <begin position="815"/>
        <end position="834"/>
    </location>
</feature>
<evidence type="ECO:0000256" key="2">
    <source>
        <dbReference type="ARBA" id="ARBA00038334"/>
    </source>
</evidence>
<dbReference type="InterPro" id="IPR000073">
    <property type="entry name" value="AB_hydrolase_1"/>
</dbReference>
<keyword evidence="5" id="KW-0472">Membrane</keyword>
<dbReference type="EMBL" id="MU864369">
    <property type="protein sequence ID" value="KAK4190083.1"/>
    <property type="molecule type" value="Genomic_DNA"/>
</dbReference>
<protein>
    <recommendedName>
        <fullName evidence="10">Epoxide hydrolase</fullName>
    </recommendedName>
</protein>
<feature type="compositionally biased region" description="Polar residues" evidence="4">
    <location>
        <begin position="690"/>
        <end position="700"/>
    </location>
</feature>
<evidence type="ECO:0008006" key="10">
    <source>
        <dbReference type="Google" id="ProtNLM"/>
    </source>
</evidence>
<evidence type="ECO:0000256" key="5">
    <source>
        <dbReference type="SAM" id="Phobius"/>
    </source>
</evidence>
<evidence type="ECO:0000313" key="9">
    <source>
        <dbReference type="Proteomes" id="UP001302126"/>
    </source>
</evidence>
<gene>
    <name evidence="8" type="ORF">QBC35DRAFT_513573</name>
</gene>
<feature type="transmembrane region" description="Helical" evidence="5">
    <location>
        <begin position="438"/>
        <end position="455"/>
    </location>
</feature>
<dbReference type="PRINTS" id="PR00111">
    <property type="entry name" value="ABHYDROLASE"/>
</dbReference>
<feature type="compositionally biased region" description="Low complexity" evidence="4">
    <location>
        <begin position="201"/>
        <end position="211"/>
    </location>
</feature>
<proteinExistence type="inferred from homology"/>
<keyword evidence="5" id="KW-1133">Transmembrane helix</keyword>
<evidence type="ECO:0000259" key="7">
    <source>
        <dbReference type="Pfam" id="PF04696"/>
    </source>
</evidence>
<dbReference type="InterPro" id="IPR029058">
    <property type="entry name" value="AB_hydrolase_fold"/>
</dbReference>
<reference evidence="8" key="2">
    <citation type="submission" date="2023-05" db="EMBL/GenBank/DDBJ databases">
        <authorList>
            <consortium name="Lawrence Berkeley National Laboratory"/>
            <person name="Steindorff A."/>
            <person name="Hensen N."/>
            <person name="Bonometti L."/>
            <person name="Westerberg I."/>
            <person name="Brannstrom I.O."/>
            <person name="Guillou S."/>
            <person name="Cros-Aarteil S."/>
            <person name="Calhoun S."/>
            <person name="Haridas S."/>
            <person name="Kuo A."/>
            <person name="Mondo S."/>
            <person name="Pangilinan J."/>
            <person name="Riley R."/>
            <person name="Labutti K."/>
            <person name="Andreopoulos B."/>
            <person name="Lipzen A."/>
            <person name="Chen C."/>
            <person name="Yanf M."/>
            <person name="Daum C."/>
            <person name="Ng V."/>
            <person name="Clum A."/>
            <person name="Ohm R."/>
            <person name="Martin F."/>
            <person name="Silar P."/>
            <person name="Natvig D."/>
            <person name="Lalanne C."/>
            <person name="Gautier V."/>
            <person name="Ament-Velasquez S.L."/>
            <person name="Kruys A."/>
            <person name="Hutchinson M.I."/>
            <person name="Powell A.J."/>
            <person name="Barry K."/>
            <person name="Miller A.N."/>
            <person name="Grigoriev I.V."/>
            <person name="Debuchy R."/>
            <person name="Gladieux P."/>
            <person name="Thoren M.H."/>
            <person name="Johannesson H."/>
        </authorList>
    </citation>
    <scope>NUCLEOTIDE SEQUENCE</scope>
    <source>
        <strain evidence="8">PSN309</strain>
    </source>
</reference>
<feature type="domain" description="AB hydrolase-1" evidence="6">
    <location>
        <begin position="929"/>
        <end position="1038"/>
    </location>
</feature>
<feature type="region of interest" description="Disordered" evidence="4">
    <location>
        <begin position="283"/>
        <end position="302"/>
    </location>
</feature>
<feature type="domain" description="Pinin/SDK/MemA protein" evidence="7">
    <location>
        <begin position="675"/>
        <end position="790"/>
    </location>
</feature>
<dbReference type="GO" id="GO:0016787">
    <property type="term" value="F:hydrolase activity"/>
    <property type="evidence" value="ECO:0007669"/>
    <property type="project" value="UniProtKB-KW"/>
</dbReference>
<feature type="compositionally biased region" description="Low complexity" evidence="4">
    <location>
        <begin position="356"/>
        <end position="387"/>
    </location>
</feature>
<dbReference type="InterPro" id="IPR006786">
    <property type="entry name" value="Pinin_SDK_MemA"/>
</dbReference>
<feature type="compositionally biased region" description="Basic and acidic residues" evidence="4">
    <location>
        <begin position="284"/>
        <end position="302"/>
    </location>
</feature>
<evidence type="ECO:0000259" key="6">
    <source>
        <dbReference type="Pfam" id="PF00561"/>
    </source>
</evidence>
<feature type="region of interest" description="Disordered" evidence="4">
    <location>
        <begin position="199"/>
        <end position="230"/>
    </location>
</feature>
<dbReference type="Proteomes" id="UP001302126">
    <property type="component" value="Unassembled WGS sequence"/>
</dbReference>
<feature type="region of interest" description="Disordered" evidence="4">
    <location>
        <begin position="316"/>
        <end position="410"/>
    </location>
</feature>
<dbReference type="PANTHER" id="PTHR43329">
    <property type="entry name" value="EPOXIDE HYDROLASE"/>
    <property type="match status" value="1"/>
</dbReference>
<comment type="caution">
    <text evidence="8">The sequence shown here is derived from an EMBL/GenBank/DDBJ whole genome shotgun (WGS) entry which is preliminary data.</text>
</comment>
<dbReference type="InterPro" id="IPR000639">
    <property type="entry name" value="Epox_hydrolase-like"/>
</dbReference>
<evidence type="ECO:0000256" key="3">
    <source>
        <dbReference type="SAM" id="Coils"/>
    </source>
</evidence>
<name>A0AAN6WX95_9PEZI</name>
<evidence type="ECO:0000256" key="1">
    <source>
        <dbReference type="ARBA" id="ARBA00022801"/>
    </source>
</evidence>